<feature type="region of interest" description="Disordered" evidence="2">
    <location>
        <begin position="117"/>
        <end position="179"/>
    </location>
</feature>
<feature type="compositionally biased region" description="Basic and acidic residues" evidence="2">
    <location>
        <begin position="124"/>
        <end position="139"/>
    </location>
</feature>
<dbReference type="SUPFAM" id="SSF54106">
    <property type="entry name" value="LysM domain"/>
    <property type="match status" value="1"/>
</dbReference>
<dbReference type="Pfam" id="PF01551">
    <property type="entry name" value="Peptidase_M23"/>
    <property type="match status" value="1"/>
</dbReference>
<accession>A0ABZ2XBT9</accession>
<dbReference type="CDD" id="cd12797">
    <property type="entry name" value="M23_peptidase"/>
    <property type="match status" value="1"/>
</dbReference>
<sequence>MTRFLAPIAVVFFLTACTQAPAPTVDRTPTAQARVAGAGEYAVKRGDTLYRIARENGMDHNELAAINNISDPTTLREGQILRLTRAVGQTAEVAPVATPIGVGSGVEARPLDVPVPVKQGTVLREPRGGKEAYSDEAHARLSSTPASAPATPPASPAMPPQPAATESAPTPAASAQTAQVDGITWAWPSSAKIQSPYNGTTNKGIDFAGRVGDPVLAAADGQVLYVGEALAGYGKLVIVKHGANHLSVYAHNNRILVKEGQSVKLGQKIAEMGSTGTSGVKLHFEIRKQGKPVDPGPFLPGR</sequence>
<dbReference type="SUPFAM" id="SSF51261">
    <property type="entry name" value="Duplicated hybrid motif"/>
    <property type="match status" value="1"/>
</dbReference>
<evidence type="ECO:0000313" key="6">
    <source>
        <dbReference type="Proteomes" id="UP001479520"/>
    </source>
</evidence>
<name>A0ABZ2XBT9_9RHOO</name>
<evidence type="ECO:0000256" key="3">
    <source>
        <dbReference type="SAM" id="SignalP"/>
    </source>
</evidence>
<dbReference type="InterPro" id="IPR050570">
    <property type="entry name" value="Cell_wall_metabolism_enzyme"/>
</dbReference>
<gene>
    <name evidence="5" type="ORF">AADV58_08545</name>
</gene>
<organism evidence="5 6">
    <name type="scientific">Azonexus hydrophilus</name>
    <dbReference type="NCBI Taxonomy" id="418702"/>
    <lineage>
        <taxon>Bacteria</taxon>
        <taxon>Pseudomonadati</taxon>
        <taxon>Pseudomonadota</taxon>
        <taxon>Betaproteobacteria</taxon>
        <taxon>Rhodocyclales</taxon>
        <taxon>Azonexaceae</taxon>
        <taxon>Azonexus</taxon>
    </lineage>
</organism>
<dbReference type="InterPro" id="IPR036779">
    <property type="entry name" value="LysM_dom_sf"/>
</dbReference>
<feature type="compositionally biased region" description="Pro residues" evidence="2">
    <location>
        <begin position="150"/>
        <end position="162"/>
    </location>
</feature>
<dbReference type="CDD" id="cd00118">
    <property type="entry name" value="LysM"/>
    <property type="match status" value="1"/>
</dbReference>
<dbReference type="RefSeq" id="WP_341742900.1">
    <property type="nucleotide sequence ID" value="NZ_CP151406.1"/>
</dbReference>
<comment type="similarity">
    <text evidence="1">Belongs to the E.coli NlpD/Haemophilus LppB family.</text>
</comment>
<evidence type="ECO:0000259" key="4">
    <source>
        <dbReference type="PROSITE" id="PS51782"/>
    </source>
</evidence>
<reference evidence="5 6" key="1">
    <citation type="submission" date="2024-04" db="EMBL/GenBank/DDBJ databases">
        <title>Dissimilatory iodate-reducing microorganisms contribute to the enrichment of iodine in groundwater.</title>
        <authorList>
            <person name="Jiang Z."/>
        </authorList>
    </citation>
    <scope>NUCLEOTIDE SEQUENCE [LARGE SCALE GENOMIC DNA]</scope>
    <source>
        <strain evidence="5 6">NCP973</strain>
    </source>
</reference>
<keyword evidence="3" id="KW-0732">Signal</keyword>
<dbReference type="PANTHER" id="PTHR21666">
    <property type="entry name" value="PEPTIDASE-RELATED"/>
    <property type="match status" value="1"/>
</dbReference>
<dbReference type="Gene3D" id="3.10.350.10">
    <property type="entry name" value="LysM domain"/>
    <property type="match status" value="1"/>
</dbReference>
<dbReference type="SMART" id="SM00257">
    <property type="entry name" value="LysM"/>
    <property type="match status" value="1"/>
</dbReference>
<dbReference type="Gene3D" id="2.70.70.10">
    <property type="entry name" value="Glucose Permease (Domain IIA)"/>
    <property type="match status" value="1"/>
</dbReference>
<dbReference type="InterPro" id="IPR016047">
    <property type="entry name" value="M23ase_b-sheet_dom"/>
</dbReference>
<evidence type="ECO:0000313" key="5">
    <source>
        <dbReference type="EMBL" id="WZJ20015.1"/>
    </source>
</evidence>
<feature type="chain" id="PRO_5047550707" evidence="3">
    <location>
        <begin position="23"/>
        <end position="302"/>
    </location>
</feature>
<dbReference type="InterPro" id="IPR018392">
    <property type="entry name" value="LysM"/>
</dbReference>
<evidence type="ECO:0000256" key="2">
    <source>
        <dbReference type="SAM" id="MobiDB-lite"/>
    </source>
</evidence>
<feature type="domain" description="LysM" evidence="4">
    <location>
        <begin position="39"/>
        <end position="83"/>
    </location>
</feature>
<keyword evidence="6" id="KW-1185">Reference proteome</keyword>
<feature type="signal peptide" evidence="3">
    <location>
        <begin position="1"/>
        <end position="22"/>
    </location>
</feature>
<dbReference type="InterPro" id="IPR011055">
    <property type="entry name" value="Dup_hybrid_motif"/>
</dbReference>
<dbReference type="PROSITE" id="PS51782">
    <property type="entry name" value="LYSM"/>
    <property type="match status" value="1"/>
</dbReference>
<feature type="compositionally biased region" description="Low complexity" evidence="2">
    <location>
        <begin position="163"/>
        <end position="179"/>
    </location>
</feature>
<dbReference type="Pfam" id="PF01476">
    <property type="entry name" value="LysM"/>
    <property type="match status" value="1"/>
</dbReference>
<proteinExistence type="inferred from homology"/>
<evidence type="ECO:0000256" key="1">
    <source>
        <dbReference type="ARBA" id="ARBA00038420"/>
    </source>
</evidence>
<dbReference type="PROSITE" id="PS51257">
    <property type="entry name" value="PROKAR_LIPOPROTEIN"/>
    <property type="match status" value="1"/>
</dbReference>
<protein>
    <submittedName>
        <fullName evidence="5">Peptidoglycan DD-metalloendopeptidase family protein</fullName>
    </submittedName>
</protein>
<dbReference type="PANTHER" id="PTHR21666:SF263">
    <property type="entry name" value="MUREIN HYDROLASE ACTIVATOR NLPD"/>
    <property type="match status" value="1"/>
</dbReference>
<dbReference type="EMBL" id="CP151406">
    <property type="protein sequence ID" value="WZJ20015.1"/>
    <property type="molecule type" value="Genomic_DNA"/>
</dbReference>
<dbReference type="Proteomes" id="UP001479520">
    <property type="component" value="Chromosome"/>
</dbReference>